<reference evidence="2 3" key="1">
    <citation type="journal article" date="2019" name="Front. Microbiol.">
        <title>Genomes of Neutrophilic Sulfur-Oxidizing Chemolithoautotrophs Representing 9 Proteobacterial Species From 8 Genera.</title>
        <authorList>
            <person name="Watanabe T."/>
            <person name="Kojima H."/>
            <person name="Umezawa K."/>
            <person name="Hori C."/>
            <person name="Takasuka T.E."/>
            <person name="Kato Y."/>
            <person name="Fukui M."/>
        </authorList>
    </citation>
    <scope>NUCLEOTIDE SEQUENCE [LARGE SCALE GENOMIC DNA]</scope>
    <source>
        <strain evidence="2 3">TTN</strain>
    </source>
</reference>
<gene>
    <name evidence="2" type="ORF">SFMTTN_0649</name>
</gene>
<dbReference type="InterPro" id="IPR051548">
    <property type="entry name" value="Grx-like_ET"/>
</dbReference>
<dbReference type="AlphaFoldDB" id="A0A401JAZ9"/>
<dbReference type="GO" id="GO:0009055">
    <property type="term" value="F:electron transfer activity"/>
    <property type="evidence" value="ECO:0007669"/>
    <property type="project" value="TreeGrafter"/>
</dbReference>
<dbReference type="InterPro" id="IPR036249">
    <property type="entry name" value="Thioredoxin-like_sf"/>
</dbReference>
<dbReference type="PROSITE" id="PS51354">
    <property type="entry name" value="GLUTAREDOXIN_2"/>
    <property type="match status" value="1"/>
</dbReference>
<proteinExistence type="predicted"/>
<accession>A0A401JAZ9</accession>
<sequence>MQFTNLPSTALPASASSYAEQLRRTQASPATAASAGVVLYSAKWCGYCKQAKAYLASKNIAYQDFDIDTREGMTAYVQAGGGKGIPLLVASGQHVQGFSPSAYDELFANRK</sequence>
<dbReference type="CDD" id="cd02976">
    <property type="entry name" value="NrdH"/>
    <property type="match status" value="1"/>
</dbReference>
<dbReference type="SUPFAM" id="SSF52833">
    <property type="entry name" value="Thioredoxin-like"/>
    <property type="match status" value="1"/>
</dbReference>
<evidence type="ECO:0000313" key="2">
    <source>
        <dbReference type="EMBL" id="GBL44848.1"/>
    </source>
</evidence>
<evidence type="ECO:0000313" key="3">
    <source>
        <dbReference type="Proteomes" id="UP000286806"/>
    </source>
</evidence>
<dbReference type="Proteomes" id="UP000286806">
    <property type="component" value="Unassembled WGS sequence"/>
</dbReference>
<dbReference type="Gene3D" id="3.40.30.10">
    <property type="entry name" value="Glutaredoxin"/>
    <property type="match status" value="1"/>
</dbReference>
<feature type="domain" description="Glutaredoxin" evidence="1">
    <location>
        <begin position="37"/>
        <end position="95"/>
    </location>
</feature>
<dbReference type="InterPro" id="IPR002109">
    <property type="entry name" value="Glutaredoxin"/>
</dbReference>
<evidence type="ECO:0000259" key="1">
    <source>
        <dbReference type="Pfam" id="PF00462"/>
    </source>
</evidence>
<organism evidence="2 3">
    <name type="scientific">Sulfuriferula multivorans</name>
    <dbReference type="NCBI Taxonomy" id="1559896"/>
    <lineage>
        <taxon>Bacteria</taxon>
        <taxon>Pseudomonadati</taxon>
        <taxon>Pseudomonadota</taxon>
        <taxon>Betaproteobacteria</taxon>
        <taxon>Nitrosomonadales</taxon>
        <taxon>Sulfuricellaceae</taxon>
        <taxon>Sulfuriferula</taxon>
    </lineage>
</organism>
<dbReference type="EMBL" id="BGOW01000003">
    <property type="protein sequence ID" value="GBL44848.1"/>
    <property type="molecule type" value="Genomic_DNA"/>
</dbReference>
<dbReference type="Pfam" id="PF00462">
    <property type="entry name" value="Glutaredoxin"/>
    <property type="match status" value="1"/>
</dbReference>
<keyword evidence="3" id="KW-1185">Reference proteome</keyword>
<dbReference type="PANTHER" id="PTHR34386:SF1">
    <property type="entry name" value="GLUTAREDOXIN-LIKE PROTEIN NRDH"/>
    <property type="match status" value="1"/>
</dbReference>
<comment type="caution">
    <text evidence="2">The sequence shown here is derived from an EMBL/GenBank/DDBJ whole genome shotgun (WGS) entry which is preliminary data.</text>
</comment>
<dbReference type="GO" id="GO:0045454">
    <property type="term" value="P:cell redox homeostasis"/>
    <property type="evidence" value="ECO:0007669"/>
    <property type="project" value="TreeGrafter"/>
</dbReference>
<name>A0A401JAZ9_9PROT</name>
<dbReference type="PANTHER" id="PTHR34386">
    <property type="entry name" value="GLUTAREDOXIN"/>
    <property type="match status" value="1"/>
</dbReference>
<protein>
    <recommendedName>
        <fullName evidence="1">Glutaredoxin domain-containing protein</fullName>
    </recommendedName>
</protein>